<dbReference type="PANTHER" id="PTHR22655:SF2">
    <property type="entry name" value="ATP-DEPENDENT RNA HELICASE TDRD12-RELATED"/>
    <property type="match status" value="1"/>
</dbReference>
<evidence type="ECO:0000256" key="3">
    <source>
        <dbReference type="ARBA" id="ARBA00022741"/>
    </source>
</evidence>
<organism evidence="11">
    <name type="scientific">Haemonchus placei</name>
    <name type="common">Barber's pole worm</name>
    <dbReference type="NCBI Taxonomy" id="6290"/>
    <lineage>
        <taxon>Eukaryota</taxon>
        <taxon>Metazoa</taxon>
        <taxon>Ecdysozoa</taxon>
        <taxon>Nematoda</taxon>
        <taxon>Chromadorea</taxon>
        <taxon>Rhabditida</taxon>
        <taxon>Rhabditina</taxon>
        <taxon>Rhabditomorpha</taxon>
        <taxon>Strongyloidea</taxon>
        <taxon>Trichostrongylidae</taxon>
        <taxon>Haemonchus</taxon>
    </lineage>
</organism>
<feature type="domain" description="Helicase ATP-binding" evidence="8">
    <location>
        <begin position="105"/>
        <end position="302"/>
    </location>
</feature>
<dbReference type="InterPro" id="IPR011545">
    <property type="entry name" value="DEAD/DEAH_box_helicase_dom"/>
</dbReference>
<reference evidence="11" key="1">
    <citation type="submission" date="2017-02" db="UniProtKB">
        <authorList>
            <consortium name="WormBaseParasite"/>
        </authorList>
    </citation>
    <scope>IDENTIFICATION</scope>
</reference>
<dbReference type="GO" id="GO:0003724">
    <property type="term" value="F:RNA helicase activity"/>
    <property type="evidence" value="ECO:0007669"/>
    <property type="project" value="UniProtKB-EC"/>
</dbReference>
<evidence type="ECO:0000256" key="4">
    <source>
        <dbReference type="ARBA" id="ARBA00022801"/>
    </source>
</evidence>
<dbReference type="InterPro" id="IPR027417">
    <property type="entry name" value="P-loop_NTPase"/>
</dbReference>
<dbReference type="STRING" id="6290.A0A0N4X1U7"/>
<gene>
    <name evidence="9" type="ORF">HPLM_LOCUS18301</name>
</gene>
<keyword evidence="6" id="KW-0067">ATP-binding</keyword>
<dbReference type="EC" id="3.6.4.13" evidence="1"/>
<dbReference type="Gene3D" id="3.40.50.300">
    <property type="entry name" value="P-loop containing nucleotide triphosphate hydrolases"/>
    <property type="match status" value="1"/>
</dbReference>
<evidence type="ECO:0000256" key="7">
    <source>
        <dbReference type="ARBA" id="ARBA00047984"/>
    </source>
</evidence>
<reference evidence="9 10" key="2">
    <citation type="submission" date="2018-11" db="EMBL/GenBank/DDBJ databases">
        <authorList>
            <consortium name="Pathogen Informatics"/>
        </authorList>
    </citation>
    <scope>NUCLEOTIDE SEQUENCE [LARGE SCALE GENOMIC DNA]</scope>
    <source>
        <strain evidence="9 10">MHpl1</strain>
    </source>
</reference>
<accession>A0A0N4X1U7</accession>
<comment type="catalytic activity">
    <reaction evidence="7">
        <text>ATP + H2O = ADP + phosphate + H(+)</text>
        <dbReference type="Rhea" id="RHEA:13065"/>
        <dbReference type="ChEBI" id="CHEBI:15377"/>
        <dbReference type="ChEBI" id="CHEBI:15378"/>
        <dbReference type="ChEBI" id="CHEBI:30616"/>
        <dbReference type="ChEBI" id="CHEBI:43474"/>
        <dbReference type="ChEBI" id="CHEBI:456216"/>
        <dbReference type="EC" id="3.6.4.13"/>
    </reaction>
</comment>
<dbReference type="WBParaSite" id="HPLM_0001830901-mRNA-1">
    <property type="protein sequence ID" value="HPLM_0001830901-mRNA-1"/>
    <property type="gene ID" value="HPLM_0001830901"/>
</dbReference>
<evidence type="ECO:0000256" key="1">
    <source>
        <dbReference type="ARBA" id="ARBA00012552"/>
    </source>
</evidence>
<evidence type="ECO:0000256" key="2">
    <source>
        <dbReference type="ARBA" id="ARBA00022737"/>
    </source>
</evidence>
<dbReference type="GO" id="GO:0003676">
    <property type="term" value="F:nucleic acid binding"/>
    <property type="evidence" value="ECO:0007669"/>
    <property type="project" value="InterPro"/>
</dbReference>
<evidence type="ECO:0000313" key="10">
    <source>
        <dbReference type="Proteomes" id="UP000268014"/>
    </source>
</evidence>
<dbReference type="PANTHER" id="PTHR22655">
    <property type="entry name" value="ATP-DEPENDENT RNA HELICASE TDRD12-RELATED"/>
    <property type="match status" value="1"/>
</dbReference>
<keyword evidence="10" id="KW-1185">Reference proteome</keyword>
<keyword evidence="4" id="KW-0378">Hydrolase</keyword>
<sequence length="336" mass="38507">MPSTNLHDPISGRYKFDFDSDFDEGTSSSDYAFNEEEAYEEWNYFAQREARHNLMDESDSEEEQRPSKPLDIRCKELPKKFRPQSSLDFLQNIVAKNLTSDSRHYIHTLRRIQQYMIPLVLNEFTFLAMGPAGSGKTTGYLLPLVNKLVELKEIELYGRKGPAALIVTHTENKIKHIKELCNRYSRGSSLVKYFTTTEELNRQSSFNPSIVIDVICASATVMVDALGKYHVPLKWVKFLVIEEFHFCTEGSEYKENLIAVKKLLSNHGVTPVSIFISTIVPEEKMIDINFMLEIANTRVARLIAPPMMEELSVSVLPVSIPSFCCYIMYFGLRSRS</sequence>
<dbReference type="GO" id="GO:0016787">
    <property type="term" value="F:hydrolase activity"/>
    <property type="evidence" value="ECO:0007669"/>
    <property type="project" value="UniProtKB-KW"/>
</dbReference>
<dbReference type="AlphaFoldDB" id="A0A0N4X1U7"/>
<dbReference type="OMA" id="MIDINFM"/>
<dbReference type="Proteomes" id="UP000268014">
    <property type="component" value="Unassembled WGS sequence"/>
</dbReference>
<evidence type="ECO:0000256" key="6">
    <source>
        <dbReference type="ARBA" id="ARBA00022840"/>
    </source>
</evidence>
<keyword evidence="2" id="KW-0677">Repeat</keyword>
<name>A0A0N4X1U7_HAEPC</name>
<dbReference type="SUPFAM" id="SSF52540">
    <property type="entry name" value="P-loop containing nucleoside triphosphate hydrolases"/>
    <property type="match status" value="1"/>
</dbReference>
<dbReference type="OrthoDB" id="5805452at2759"/>
<evidence type="ECO:0000256" key="5">
    <source>
        <dbReference type="ARBA" id="ARBA00022806"/>
    </source>
</evidence>
<dbReference type="EMBL" id="UZAF01020472">
    <property type="protein sequence ID" value="VDO70234.1"/>
    <property type="molecule type" value="Genomic_DNA"/>
</dbReference>
<keyword evidence="5" id="KW-0347">Helicase</keyword>
<dbReference type="SMART" id="SM00487">
    <property type="entry name" value="DEXDc"/>
    <property type="match status" value="1"/>
</dbReference>
<dbReference type="InterPro" id="IPR014001">
    <property type="entry name" value="Helicase_ATP-bd"/>
</dbReference>
<protein>
    <recommendedName>
        <fullName evidence="1">RNA helicase</fullName>
        <ecNumber evidence="1">3.6.4.13</ecNumber>
    </recommendedName>
</protein>
<dbReference type="GO" id="GO:0005524">
    <property type="term" value="F:ATP binding"/>
    <property type="evidence" value="ECO:0007669"/>
    <property type="project" value="UniProtKB-KW"/>
</dbReference>
<keyword evidence="3" id="KW-0547">Nucleotide-binding</keyword>
<proteinExistence type="predicted"/>
<evidence type="ECO:0000313" key="9">
    <source>
        <dbReference type="EMBL" id="VDO70234.1"/>
    </source>
</evidence>
<evidence type="ECO:0000259" key="8">
    <source>
        <dbReference type="SMART" id="SM00487"/>
    </source>
</evidence>
<dbReference type="GO" id="GO:0042078">
    <property type="term" value="P:germ-line stem cell division"/>
    <property type="evidence" value="ECO:0007669"/>
    <property type="project" value="TreeGrafter"/>
</dbReference>
<dbReference type="Pfam" id="PF00270">
    <property type="entry name" value="DEAD"/>
    <property type="match status" value="1"/>
</dbReference>
<evidence type="ECO:0000313" key="11">
    <source>
        <dbReference type="WBParaSite" id="HPLM_0001830901-mRNA-1"/>
    </source>
</evidence>